<dbReference type="Gene3D" id="3.30.300.30">
    <property type="match status" value="1"/>
</dbReference>
<comment type="similarity">
    <text evidence="1">Belongs to the ATP-dependent AMP-binding enzyme family.</text>
</comment>
<dbReference type="Pfam" id="PF23024">
    <property type="entry name" value="AMP-dom_DIP2-like"/>
    <property type="match status" value="1"/>
</dbReference>
<dbReference type="InterPro" id="IPR000873">
    <property type="entry name" value="AMP-dep_synth/lig_dom"/>
</dbReference>
<dbReference type="GO" id="GO:0005886">
    <property type="term" value="C:plasma membrane"/>
    <property type="evidence" value="ECO:0007669"/>
    <property type="project" value="TreeGrafter"/>
</dbReference>
<organism evidence="7 8">
    <name type="scientific">Sphingomonas sanxanigenens DSM 19645 = NX02</name>
    <dbReference type="NCBI Taxonomy" id="1123269"/>
    <lineage>
        <taxon>Bacteria</taxon>
        <taxon>Pseudomonadati</taxon>
        <taxon>Pseudomonadota</taxon>
        <taxon>Alphaproteobacteria</taxon>
        <taxon>Sphingomonadales</taxon>
        <taxon>Sphingomonadaceae</taxon>
        <taxon>Sphingomonas</taxon>
    </lineage>
</organism>
<keyword evidence="2" id="KW-0436">Ligase</keyword>
<dbReference type="InterPro" id="IPR042099">
    <property type="entry name" value="ANL_N_sf"/>
</dbReference>
<dbReference type="GO" id="GO:0071766">
    <property type="term" value="P:Actinobacterium-type cell wall biogenesis"/>
    <property type="evidence" value="ECO:0007669"/>
    <property type="project" value="UniProtKB-ARBA"/>
</dbReference>
<evidence type="ECO:0000256" key="1">
    <source>
        <dbReference type="ARBA" id="ARBA00006432"/>
    </source>
</evidence>
<dbReference type="CDD" id="cd05931">
    <property type="entry name" value="FAAL"/>
    <property type="match status" value="1"/>
</dbReference>
<keyword evidence="4" id="KW-0443">Lipid metabolism</keyword>
<proteinExistence type="inferred from homology"/>
<protein>
    <submittedName>
        <fullName evidence="7">Uncharacterized protein</fullName>
    </submittedName>
</protein>
<feature type="domain" description="AMP-dependent synthetase/ligase" evidence="5">
    <location>
        <begin position="11"/>
        <end position="369"/>
    </location>
</feature>
<evidence type="ECO:0000259" key="6">
    <source>
        <dbReference type="Pfam" id="PF23024"/>
    </source>
</evidence>
<keyword evidence="3" id="KW-0276">Fatty acid metabolism</keyword>
<dbReference type="InterPro" id="IPR020845">
    <property type="entry name" value="AMP-binding_CS"/>
</dbReference>
<dbReference type="AlphaFoldDB" id="W0AAK3"/>
<evidence type="ECO:0000256" key="4">
    <source>
        <dbReference type="ARBA" id="ARBA00023098"/>
    </source>
</evidence>
<reference evidence="7 8" key="1">
    <citation type="submission" date="2013-07" db="EMBL/GenBank/DDBJ databases">
        <title>Completed genome of Sphingomonas sanxanigenens NX02.</title>
        <authorList>
            <person name="Ma T."/>
            <person name="Huang H."/>
            <person name="Wu M."/>
            <person name="Li X."/>
            <person name="Li G."/>
        </authorList>
    </citation>
    <scope>NUCLEOTIDE SEQUENCE [LARGE SCALE GENOMIC DNA]</scope>
    <source>
        <strain evidence="7 8">NX02</strain>
    </source>
</reference>
<dbReference type="PROSITE" id="PS00455">
    <property type="entry name" value="AMP_BINDING"/>
    <property type="match status" value="1"/>
</dbReference>
<gene>
    <name evidence="7" type="ORF">NX02_04795</name>
</gene>
<dbReference type="RefSeq" id="WP_025290997.1">
    <property type="nucleotide sequence ID" value="NZ_CP006644.1"/>
</dbReference>
<feature type="domain" description="AMP-binding enzyme C-terminal" evidence="6">
    <location>
        <begin position="409"/>
        <end position="519"/>
    </location>
</feature>
<evidence type="ECO:0000256" key="3">
    <source>
        <dbReference type="ARBA" id="ARBA00022832"/>
    </source>
</evidence>
<dbReference type="InterPro" id="IPR040097">
    <property type="entry name" value="FAAL/FAAC"/>
</dbReference>
<dbReference type="Gene3D" id="3.40.50.12780">
    <property type="entry name" value="N-terminal domain of ligase-like"/>
    <property type="match status" value="1"/>
</dbReference>
<dbReference type="SUPFAM" id="SSF56801">
    <property type="entry name" value="Acetyl-CoA synthetase-like"/>
    <property type="match status" value="1"/>
</dbReference>
<evidence type="ECO:0000313" key="8">
    <source>
        <dbReference type="Proteomes" id="UP000018851"/>
    </source>
</evidence>
<evidence type="ECO:0000259" key="5">
    <source>
        <dbReference type="Pfam" id="PF00501"/>
    </source>
</evidence>
<keyword evidence="8" id="KW-1185">Reference proteome</keyword>
<dbReference type="Pfam" id="PF00501">
    <property type="entry name" value="AMP-binding"/>
    <property type="match status" value="1"/>
</dbReference>
<dbReference type="GO" id="GO:0070566">
    <property type="term" value="F:adenylyltransferase activity"/>
    <property type="evidence" value="ECO:0007669"/>
    <property type="project" value="TreeGrafter"/>
</dbReference>
<dbReference type="EMBL" id="CP006644">
    <property type="protein sequence ID" value="AHE52700.1"/>
    <property type="molecule type" value="Genomic_DNA"/>
</dbReference>
<dbReference type="KEGG" id="ssan:NX02_04795"/>
<dbReference type="PANTHER" id="PTHR22754">
    <property type="entry name" value="DISCO-INTERACTING PROTEIN 2 DIP2 -RELATED"/>
    <property type="match status" value="1"/>
</dbReference>
<dbReference type="GO" id="GO:0006633">
    <property type="term" value="P:fatty acid biosynthetic process"/>
    <property type="evidence" value="ECO:0007669"/>
    <property type="project" value="TreeGrafter"/>
</dbReference>
<evidence type="ECO:0000313" key="7">
    <source>
        <dbReference type="EMBL" id="AHE52700.1"/>
    </source>
</evidence>
<name>W0AAK3_9SPHN</name>
<dbReference type="HOGENOM" id="CLU_000022_23_7_5"/>
<dbReference type="GO" id="GO:0016874">
    <property type="term" value="F:ligase activity"/>
    <property type="evidence" value="ECO:0007669"/>
    <property type="project" value="UniProtKB-KW"/>
</dbReference>
<sequence>MKSNTSLNFSKTAFVHLDTQGREAERLSYGELDARVDAVAADIVGAGLAGKRLLLLFPPCLDFVVALFACFRAGAIAVPLPNTAGRRTADRVSAIARDAQPAAALTVRRESAAEALGLRCLYVDETSANGDAVDPAMVSPDRVALLQYTSGSTSRPKGVMLSHANLLANNAMIADAFGHDAELRGVGWLPLFHDMGLIGHVLQPVFVGGTSVLMSPLAFLQRPRRWLEAISTWRATTSGGPSHGYALCLRHIQQAAANEFDLSSWRVAYCGSEPINAATLGQFADRFAPAGFDAKAFLPCYGLAEASLLATSRAMGSGIATNGEGRVSCGRAWGAATVSVADPETGAPVAPGQPGEICIAGPHITAGYWNDEAATAALFRTVDGVRQLRTGDIGTLDDGGLHVHGRLKDIVIVMGSNHAAEDIEAVVTASDGLFHQQGCAAFASQSGERERAVVVQEVAARGVADEALTAAAAAASAGVIGALGLRIDDLLIVRAGTLPRTSSGKVQRARTRELYEANDLLRLNGGLAA</sequence>
<dbReference type="Proteomes" id="UP000018851">
    <property type="component" value="Chromosome"/>
</dbReference>
<dbReference type="InterPro" id="IPR025110">
    <property type="entry name" value="AMP-bd_C"/>
</dbReference>
<dbReference type="STRING" id="1123269.NX02_04795"/>
<dbReference type="PATRIC" id="fig|1123269.5.peg.932"/>
<evidence type="ECO:0000256" key="2">
    <source>
        <dbReference type="ARBA" id="ARBA00022598"/>
    </source>
</evidence>
<accession>W0AAK3</accession>
<dbReference type="InterPro" id="IPR045851">
    <property type="entry name" value="AMP-bd_C_sf"/>
</dbReference>
<dbReference type="PANTHER" id="PTHR22754:SF32">
    <property type="entry name" value="DISCO-INTERACTING PROTEIN 2"/>
    <property type="match status" value="1"/>
</dbReference>
<dbReference type="eggNOG" id="COG0318">
    <property type="taxonomic scope" value="Bacteria"/>
</dbReference>